<dbReference type="EMBL" id="JADFTS010000004">
    <property type="protein sequence ID" value="KAF9611396.1"/>
    <property type="molecule type" value="Genomic_DNA"/>
</dbReference>
<proteinExistence type="predicted"/>
<sequence>MILNHNLITLSLLLISSQILLSSAFNLSTIFISSNSFPTDPPPPHFLHDILKSIALKKKWKLEDIRISKITNSQTRTSQKYEFRIRIGKSDLLFRFSEELNNSWRMLKKNGEFGSLLSGISSKAVLGKFELNGPFELRVGGDDELNLTLPSNTTHSGLKRLIVGEGITVTVEGAREISLFHLSDFGLPIHRSRGNSEDRNHYWPSREYSCMPLPPIHILGSASLLTYRTRNRNAYIETRFLSAGILQLLPEKCYSGPSYKKRACSINNISERLDLLEKLMKSILGDRLRQNGKQGFLRAKITASSVVRFELELERDIWDDDLYWGTLAEWRSKPTAERIQFEVVARMEGERLMPLVVKKVKPLISAHSTTWSTLMSNMSFTKFPSFVVPPEVLTLDV</sequence>
<feature type="signal peptide" evidence="1">
    <location>
        <begin position="1"/>
        <end position="24"/>
    </location>
</feature>
<dbReference type="OrthoDB" id="308440at2759"/>
<keyword evidence="3" id="KW-1185">Reference proteome</keyword>
<dbReference type="PANTHER" id="PTHR34454">
    <property type="entry name" value="TUNICAMYCIN INDUCED PROTEIN"/>
    <property type="match status" value="1"/>
</dbReference>
<evidence type="ECO:0000256" key="1">
    <source>
        <dbReference type="SAM" id="SignalP"/>
    </source>
</evidence>
<evidence type="ECO:0000313" key="3">
    <source>
        <dbReference type="Proteomes" id="UP000631114"/>
    </source>
</evidence>
<feature type="chain" id="PRO_5032351770" evidence="1">
    <location>
        <begin position="25"/>
        <end position="397"/>
    </location>
</feature>
<comment type="caution">
    <text evidence="2">The sequence shown here is derived from an EMBL/GenBank/DDBJ whole genome shotgun (WGS) entry which is preliminary data.</text>
</comment>
<gene>
    <name evidence="2" type="ORF">IFM89_032065</name>
</gene>
<dbReference type="InterPro" id="IPR053283">
    <property type="entry name" value="TUNICAMYCIN_INDUCED_1"/>
</dbReference>
<accession>A0A835M5F3</accession>
<dbReference type="AlphaFoldDB" id="A0A835M5F3"/>
<reference evidence="2 3" key="1">
    <citation type="submission" date="2020-10" db="EMBL/GenBank/DDBJ databases">
        <title>The Coptis chinensis genome and diversification of protoberbering-type alkaloids.</title>
        <authorList>
            <person name="Wang B."/>
            <person name="Shu S."/>
            <person name="Song C."/>
            <person name="Liu Y."/>
        </authorList>
    </citation>
    <scope>NUCLEOTIDE SEQUENCE [LARGE SCALE GENOMIC DNA]</scope>
    <source>
        <strain evidence="2">HL-2020</strain>
        <tissue evidence="2">Leaf</tissue>
    </source>
</reference>
<organism evidence="2 3">
    <name type="scientific">Coptis chinensis</name>
    <dbReference type="NCBI Taxonomy" id="261450"/>
    <lineage>
        <taxon>Eukaryota</taxon>
        <taxon>Viridiplantae</taxon>
        <taxon>Streptophyta</taxon>
        <taxon>Embryophyta</taxon>
        <taxon>Tracheophyta</taxon>
        <taxon>Spermatophyta</taxon>
        <taxon>Magnoliopsida</taxon>
        <taxon>Ranunculales</taxon>
        <taxon>Ranunculaceae</taxon>
        <taxon>Coptidoideae</taxon>
        <taxon>Coptis</taxon>
    </lineage>
</organism>
<keyword evidence="1" id="KW-0732">Signal</keyword>
<dbReference type="Proteomes" id="UP000631114">
    <property type="component" value="Unassembled WGS sequence"/>
</dbReference>
<evidence type="ECO:0000313" key="2">
    <source>
        <dbReference type="EMBL" id="KAF9611396.1"/>
    </source>
</evidence>
<protein>
    <submittedName>
        <fullName evidence="2">Uncharacterized protein</fullName>
    </submittedName>
</protein>
<name>A0A835M5F3_9MAGN</name>
<dbReference type="PANTHER" id="PTHR34454:SF3">
    <property type="entry name" value="PEPTIDASE I, PUTATIVE-RELATED"/>
    <property type="match status" value="1"/>
</dbReference>